<reference evidence="2 3" key="1">
    <citation type="submission" date="2022-03" db="EMBL/GenBank/DDBJ databases">
        <title>Isotopic signatures of nitrous oxide derived from detoxification processes.</title>
        <authorList>
            <person name="Behrendt U."/>
            <person name="Buchen C."/>
            <person name="Well R."/>
            <person name="Ulrich A."/>
            <person name="Rohe L."/>
            <person name="Kolb S."/>
            <person name="Schloter M."/>
            <person name="Horn M.A."/>
            <person name="Augustin J."/>
        </authorList>
    </citation>
    <scope>NUCLEOTIDE SEQUENCE [LARGE SCALE GENOMIC DNA]</scope>
    <source>
        <strain evidence="2 3">S4-C24</strain>
    </source>
</reference>
<name>A0ABY3WCE1_9MICC</name>
<keyword evidence="2" id="KW-0378">Hydrolase</keyword>
<accession>A0ABY3WCE1</accession>
<dbReference type="PANTHER" id="PTHR45763">
    <property type="entry name" value="HYDROLASE, ALPHA/BETA FOLD FAMILY PROTEIN, EXPRESSED-RELATED"/>
    <property type="match status" value="1"/>
</dbReference>
<sequence>MAGLNGGTVYEEKSCPLGDGRRLAYYDLGDPSGPPVVHHHGAPSGKLETAFFNLGDAAARAGVRLLVVDRPGIGGSTPKPGRTLLGWADDVEVFADRLSLAKFSVMGYSMGAPSALACLHRIPHRIDGVSIVSGAGPSDVPGLADGRSPDVARVLKFAQHRPRVTSAVLAFMKFGTRSPEKMIAASGKSMPEADQAVAARPGAAPRFAAFLADAMRQGTAGVRDDMRLAASPWGFTVDDPGVPAFIWHGTVDRNVPVATAHWLSGRLPSAELQLVEGGGHISVLDASAETVLLQLHQQALR</sequence>
<protein>
    <submittedName>
        <fullName evidence="2">Alpha/beta hydrolase</fullName>
    </submittedName>
</protein>
<gene>
    <name evidence="2" type="ORF">MNQ99_07230</name>
</gene>
<dbReference type="SUPFAM" id="SSF53474">
    <property type="entry name" value="alpha/beta-Hydrolases"/>
    <property type="match status" value="1"/>
</dbReference>
<dbReference type="RefSeq" id="WP_241914956.1">
    <property type="nucleotide sequence ID" value="NZ_CP093326.1"/>
</dbReference>
<dbReference type="Proteomes" id="UP000829069">
    <property type="component" value="Chromosome"/>
</dbReference>
<evidence type="ECO:0000313" key="2">
    <source>
        <dbReference type="EMBL" id="UNK47126.1"/>
    </source>
</evidence>
<dbReference type="EMBL" id="CP093326">
    <property type="protein sequence ID" value="UNK47126.1"/>
    <property type="molecule type" value="Genomic_DNA"/>
</dbReference>
<dbReference type="PANTHER" id="PTHR45763:SF46">
    <property type="entry name" value="AB HYDROLASE-1 DOMAIN-CONTAINING PROTEIN"/>
    <property type="match status" value="1"/>
</dbReference>
<dbReference type="Pfam" id="PF00561">
    <property type="entry name" value="Abhydrolase_1"/>
    <property type="match status" value="1"/>
</dbReference>
<dbReference type="InterPro" id="IPR000073">
    <property type="entry name" value="AB_hydrolase_1"/>
</dbReference>
<feature type="domain" description="AB hydrolase-1" evidence="1">
    <location>
        <begin position="34"/>
        <end position="285"/>
    </location>
</feature>
<evidence type="ECO:0000313" key="3">
    <source>
        <dbReference type="Proteomes" id="UP000829069"/>
    </source>
</evidence>
<dbReference type="InterPro" id="IPR029058">
    <property type="entry name" value="AB_hydrolase_fold"/>
</dbReference>
<dbReference type="Gene3D" id="3.40.50.1820">
    <property type="entry name" value="alpha/beta hydrolase"/>
    <property type="match status" value="1"/>
</dbReference>
<organism evidence="2 3">
    <name type="scientific">Arthrobacter sulfonylureivorans</name>
    <dbReference type="NCBI Taxonomy" id="2486855"/>
    <lineage>
        <taxon>Bacteria</taxon>
        <taxon>Bacillati</taxon>
        <taxon>Actinomycetota</taxon>
        <taxon>Actinomycetes</taxon>
        <taxon>Micrococcales</taxon>
        <taxon>Micrococcaceae</taxon>
        <taxon>Arthrobacter</taxon>
    </lineage>
</organism>
<proteinExistence type="predicted"/>
<dbReference type="GO" id="GO:0016787">
    <property type="term" value="F:hydrolase activity"/>
    <property type="evidence" value="ECO:0007669"/>
    <property type="project" value="UniProtKB-KW"/>
</dbReference>
<evidence type="ECO:0000259" key="1">
    <source>
        <dbReference type="Pfam" id="PF00561"/>
    </source>
</evidence>
<keyword evidence="3" id="KW-1185">Reference proteome</keyword>